<name>A0AAD1AGL4_9MICO</name>
<gene>
    <name evidence="3" type="ORF">C7V51_08370</name>
</gene>
<evidence type="ECO:0000313" key="3">
    <source>
        <dbReference type="EMBL" id="AZZ55886.1"/>
    </source>
</evidence>
<dbReference type="RefSeq" id="WP_104265045.1">
    <property type="nucleotide sequence ID" value="NZ_CP028130.1"/>
</dbReference>
<dbReference type="GO" id="GO:0004622">
    <property type="term" value="F:phosphatidylcholine lysophospholipase activity"/>
    <property type="evidence" value="ECO:0007669"/>
    <property type="project" value="TreeGrafter"/>
</dbReference>
<organism evidence="3 4">
    <name type="scientific">Rathayibacter iranicus</name>
    <dbReference type="NCBI Taxonomy" id="59737"/>
    <lineage>
        <taxon>Bacteria</taxon>
        <taxon>Bacillati</taxon>
        <taxon>Actinomycetota</taxon>
        <taxon>Actinomycetes</taxon>
        <taxon>Micrococcales</taxon>
        <taxon>Microbacteriaceae</taxon>
        <taxon>Rathayibacter</taxon>
    </lineage>
</organism>
<feature type="chain" id="PRO_5042260096" description="SGNH hydrolase-type esterase domain-containing protein" evidence="1">
    <location>
        <begin position="36"/>
        <end position="300"/>
    </location>
</feature>
<accession>A0AAD1AGL4</accession>
<dbReference type="SUPFAM" id="SSF52266">
    <property type="entry name" value="SGNH hydrolase"/>
    <property type="match status" value="1"/>
</dbReference>
<reference evidence="3 4" key="1">
    <citation type="submission" date="2018-03" db="EMBL/GenBank/DDBJ databases">
        <title>Bacteriophage NCPPB3778 and a type I-E CRISPR drive the evolution of the US Biological Select Agent, Rathayibacter toxicus.</title>
        <authorList>
            <person name="Davis E.W.II."/>
            <person name="Tabima J.F."/>
            <person name="Weisberg A.J."/>
            <person name="Dantas Lopes L."/>
            <person name="Wiseman M.S."/>
            <person name="Wiseman M.S."/>
            <person name="Pupko T."/>
            <person name="Belcher M.S."/>
            <person name="Sechler A.J."/>
            <person name="Tancos M.A."/>
            <person name="Schroeder B.K."/>
            <person name="Murray T.D."/>
            <person name="Luster D.G."/>
            <person name="Schneider W.L."/>
            <person name="Rogers E."/>
            <person name="Andreote F.D."/>
            <person name="Grunwald N.J."/>
            <person name="Putnam M.L."/>
            <person name="Chang J.H."/>
        </authorList>
    </citation>
    <scope>NUCLEOTIDE SEQUENCE [LARGE SCALE GENOMIC DNA]</scope>
    <source>
        <strain evidence="3 4">NCCPB 2253</strain>
    </source>
</reference>
<dbReference type="InterPro" id="IPR051532">
    <property type="entry name" value="Ester_Hydrolysis_Enzymes"/>
</dbReference>
<evidence type="ECO:0000313" key="4">
    <source>
        <dbReference type="Proteomes" id="UP000283946"/>
    </source>
</evidence>
<dbReference type="AlphaFoldDB" id="A0AAD1AGL4"/>
<proteinExistence type="predicted"/>
<keyword evidence="1" id="KW-0732">Signal</keyword>
<dbReference type="EMBL" id="CP028130">
    <property type="protein sequence ID" value="AZZ55886.1"/>
    <property type="molecule type" value="Genomic_DNA"/>
</dbReference>
<dbReference type="KEGG" id="ria:C7V51_08370"/>
<dbReference type="Gene3D" id="3.40.50.1110">
    <property type="entry name" value="SGNH hydrolase"/>
    <property type="match status" value="1"/>
</dbReference>
<dbReference type="Proteomes" id="UP000283946">
    <property type="component" value="Chromosome"/>
</dbReference>
<dbReference type="InterPro" id="IPR013830">
    <property type="entry name" value="SGNH_hydro"/>
</dbReference>
<dbReference type="InterPro" id="IPR036514">
    <property type="entry name" value="SGNH_hydro_sf"/>
</dbReference>
<dbReference type="PANTHER" id="PTHR30383">
    <property type="entry name" value="THIOESTERASE 1/PROTEASE 1/LYSOPHOSPHOLIPASE L1"/>
    <property type="match status" value="1"/>
</dbReference>
<feature type="signal peptide" evidence="1">
    <location>
        <begin position="1"/>
        <end position="35"/>
    </location>
</feature>
<protein>
    <recommendedName>
        <fullName evidence="2">SGNH hydrolase-type esterase domain-containing protein</fullName>
    </recommendedName>
</protein>
<dbReference type="PANTHER" id="PTHR30383:SF5">
    <property type="entry name" value="SGNH HYDROLASE-TYPE ESTERASE DOMAIN-CONTAINING PROTEIN"/>
    <property type="match status" value="1"/>
</dbReference>
<sequence>MRKTPTIRPSSKGVRRALAAGAAVAFAAALVPAQAASAATPGSLSVVGLGDSLTQAFASCDALENCPTNSWSTGTNPAVDSFASRLGAAMPGVAVTTENYASSGDVIAQVPSRIDAAIKAGVHADVVTLLIGGNDLCAPNVPVASDGYTMTPASTFAAEASAAITKIRTTWPSARIVLSSMPNVAGEWSVMRSGSAPFYWAAANACRTTRGVDSSGAALSPEAAEASAAAAQTRTAEYNSALQSACSADGPLCDWDGGAMTAVEVQEKLISTTDYFHPNVEGQAKIASIEWAASDFAKKI</sequence>
<evidence type="ECO:0000256" key="1">
    <source>
        <dbReference type="SAM" id="SignalP"/>
    </source>
</evidence>
<feature type="domain" description="SGNH hydrolase-type esterase" evidence="2">
    <location>
        <begin position="49"/>
        <end position="284"/>
    </location>
</feature>
<evidence type="ECO:0000259" key="2">
    <source>
        <dbReference type="Pfam" id="PF13472"/>
    </source>
</evidence>
<dbReference type="Pfam" id="PF13472">
    <property type="entry name" value="Lipase_GDSL_2"/>
    <property type="match status" value="1"/>
</dbReference>